<dbReference type="GO" id="GO:0005634">
    <property type="term" value="C:nucleus"/>
    <property type="evidence" value="ECO:0007669"/>
    <property type="project" value="UniProtKB-SubCell"/>
</dbReference>
<dbReference type="GO" id="GO:0005739">
    <property type="term" value="C:mitochondrion"/>
    <property type="evidence" value="ECO:0007669"/>
    <property type="project" value="UniProtKB-SubCell"/>
</dbReference>
<comment type="subcellular location">
    <subcellularLocation>
        <location evidence="2">Mitochondrion</location>
    </subcellularLocation>
    <subcellularLocation>
        <location evidence="1">Nucleus</location>
    </subcellularLocation>
</comment>
<organism evidence="14 15">
    <name type="scientific">Trichobilharzia regenti</name>
    <name type="common">Nasal bird schistosome</name>
    <dbReference type="NCBI Taxonomy" id="157069"/>
    <lineage>
        <taxon>Eukaryota</taxon>
        <taxon>Metazoa</taxon>
        <taxon>Spiralia</taxon>
        <taxon>Lophotrochozoa</taxon>
        <taxon>Platyhelminthes</taxon>
        <taxon>Trematoda</taxon>
        <taxon>Digenea</taxon>
        <taxon>Strigeidida</taxon>
        <taxon>Schistosomatoidea</taxon>
        <taxon>Schistosomatidae</taxon>
        <taxon>Trichobilharzia</taxon>
    </lineage>
</organism>
<keyword evidence="8" id="KW-0687">Ribonucleoprotein</keyword>
<dbReference type="InterPro" id="IPR043035">
    <property type="entry name" value="Ribosomal_mL64_sf"/>
</dbReference>
<name>A0A183W179_TRIRE</name>
<reference evidence="15" key="2">
    <citation type="submission" date="2023-11" db="UniProtKB">
        <authorList>
            <consortium name="WormBaseParasite"/>
        </authorList>
    </citation>
    <scope>IDENTIFICATION</scope>
</reference>
<dbReference type="Gene3D" id="6.10.280.120">
    <property type="entry name" value="Growth arrest and DNA-damage-inducible proteins-interacting protein 1"/>
    <property type="match status" value="1"/>
</dbReference>
<sequence length="245" mass="29618">MISSIYIAKTQAYQKSCALITQIRNKKYYRKWWIPYHLDDYQTITRAQPNGYEKWDQEWNDSHLPSELQFFDTSRLPTHLKARSNPSREFFNIKSRKEQTEDYRRRLFGEYGFKSGINPAYLFMDEKEVSFEREKEKLLENPVVEIVNAKQEEEIKTRKENEELMLQIKKNLEKMPELLKKYYAQEAKQSVAKVEKTDKMNMLLEEARDRFGYYPHKNDPKFLKLVEEFSEQKKLGRKQKKDKSV</sequence>
<comment type="function">
    <text evidence="13">Acts as a negative regulator of G1 to S cell cycle phase progression by inhibiting cyclin-dependent kinases. Inhibitory effects are additive with GADD45 proteins but also occur in the absence of GADD45 proteins. Acts as a repressor of the orphan nuclear receptor NR4A1 by inhibiting AB domain-mediated transcriptional activity. May be involved in the hormone-mediated regulation of NR4A1 transcriptional activity. May play a role in mitochondrial protein synthesis.</text>
</comment>
<evidence type="ECO:0000313" key="14">
    <source>
        <dbReference type="Proteomes" id="UP000050795"/>
    </source>
</evidence>
<dbReference type="Pfam" id="PF10147">
    <property type="entry name" value="CR6_interact"/>
    <property type="match status" value="1"/>
</dbReference>
<reference evidence="14" key="1">
    <citation type="submission" date="2022-06" db="EMBL/GenBank/DDBJ databases">
        <authorList>
            <person name="Berger JAMES D."/>
            <person name="Berger JAMES D."/>
        </authorList>
    </citation>
    <scope>NUCLEOTIDE SEQUENCE [LARGE SCALE GENOMIC DNA]</scope>
</reference>
<evidence type="ECO:0000256" key="12">
    <source>
        <dbReference type="ARBA" id="ARBA00035485"/>
    </source>
</evidence>
<evidence type="ECO:0000256" key="1">
    <source>
        <dbReference type="ARBA" id="ARBA00004123"/>
    </source>
</evidence>
<keyword evidence="5" id="KW-0175">Coiled coil</keyword>
<evidence type="ECO:0000256" key="8">
    <source>
        <dbReference type="ARBA" id="ARBA00023274"/>
    </source>
</evidence>
<evidence type="ECO:0000256" key="13">
    <source>
        <dbReference type="ARBA" id="ARBA00060144"/>
    </source>
</evidence>
<evidence type="ECO:0000256" key="11">
    <source>
        <dbReference type="ARBA" id="ARBA00035184"/>
    </source>
</evidence>
<dbReference type="PANTHER" id="PTHR31761:SF1">
    <property type="entry name" value="LARGE RIBOSOMAL SUBUNIT PROTEIN ML64"/>
    <property type="match status" value="1"/>
</dbReference>
<evidence type="ECO:0000256" key="10">
    <source>
        <dbReference type="ARBA" id="ARBA00030700"/>
    </source>
</evidence>
<evidence type="ECO:0000256" key="6">
    <source>
        <dbReference type="ARBA" id="ARBA00023128"/>
    </source>
</evidence>
<dbReference type="PANTHER" id="PTHR31761">
    <property type="entry name" value="GROWTH ARREST AND DNA DAMAGE-INDUCIBLE PROTEINS-INTERACTING PROTEIN 1 GADD45GIP1"/>
    <property type="match status" value="1"/>
</dbReference>
<keyword evidence="4" id="KW-0689">Ribosomal protein</keyword>
<evidence type="ECO:0000313" key="15">
    <source>
        <dbReference type="WBParaSite" id="TREG1_121880.1"/>
    </source>
</evidence>
<dbReference type="GO" id="GO:0005840">
    <property type="term" value="C:ribosome"/>
    <property type="evidence" value="ECO:0007669"/>
    <property type="project" value="UniProtKB-KW"/>
</dbReference>
<accession>A0A183W179</accession>
<keyword evidence="9" id="KW-0131">Cell cycle</keyword>
<evidence type="ECO:0000256" key="9">
    <source>
        <dbReference type="ARBA" id="ARBA00023306"/>
    </source>
</evidence>
<dbReference type="OrthoDB" id="6247992at2759"/>
<protein>
    <recommendedName>
        <fullName evidence="11">Large ribosomal subunit protein mL64</fullName>
    </recommendedName>
    <alternativeName>
        <fullName evidence="10">39S ribosomal protein L59, mitochondrial</fullName>
    </alternativeName>
    <alternativeName>
        <fullName evidence="12">Growth arrest and DNA damage-inducible proteins-interacting protein 1</fullName>
    </alternativeName>
</protein>
<dbReference type="AlphaFoldDB" id="A0A183W179"/>
<evidence type="ECO:0000256" key="2">
    <source>
        <dbReference type="ARBA" id="ARBA00004173"/>
    </source>
</evidence>
<evidence type="ECO:0000256" key="3">
    <source>
        <dbReference type="ARBA" id="ARBA00005421"/>
    </source>
</evidence>
<dbReference type="InterPro" id="IPR018472">
    <property type="entry name" value="Ribosomal_mL64"/>
</dbReference>
<dbReference type="GO" id="GO:1990904">
    <property type="term" value="C:ribonucleoprotein complex"/>
    <property type="evidence" value="ECO:0007669"/>
    <property type="project" value="UniProtKB-KW"/>
</dbReference>
<evidence type="ECO:0000256" key="7">
    <source>
        <dbReference type="ARBA" id="ARBA00023242"/>
    </source>
</evidence>
<dbReference type="Proteomes" id="UP000050795">
    <property type="component" value="Unassembled WGS sequence"/>
</dbReference>
<dbReference type="WBParaSite" id="TREG1_121880.1">
    <property type="protein sequence ID" value="TREG1_121880.1"/>
    <property type="gene ID" value="TREG1_121880"/>
</dbReference>
<keyword evidence="7" id="KW-0539">Nucleus</keyword>
<comment type="similarity">
    <text evidence="3">Belongs to the mitochondrion-specific ribosomal protein mL64 family.</text>
</comment>
<proteinExistence type="inferred from homology"/>
<keyword evidence="14" id="KW-1185">Reference proteome</keyword>
<keyword evidence="6" id="KW-0496">Mitochondrion</keyword>
<evidence type="ECO:0000256" key="4">
    <source>
        <dbReference type="ARBA" id="ARBA00022980"/>
    </source>
</evidence>
<evidence type="ECO:0000256" key="5">
    <source>
        <dbReference type="ARBA" id="ARBA00023054"/>
    </source>
</evidence>